<organism evidence="2">
    <name type="scientific">marine metagenome</name>
    <dbReference type="NCBI Taxonomy" id="408172"/>
    <lineage>
        <taxon>unclassified sequences</taxon>
        <taxon>metagenomes</taxon>
        <taxon>ecological metagenomes</taxon>
    </lineage>
</organism>
<name>A0A381XWD7_9ZZZZ</name>
<proteinExistence type="predicted"/>
<sequence>MKVHQIISEKQLDEVPGANPLTRMVKKAGAKIAGAVGAKGIQGQVQGGLDADARGKELYTAWKTYAGQTGTDAKVPTKDQVADFMATQKMPTGRLNAIPDGSTLGKGEIDKVLQGAAQDSFKGKAGQAAVGKAPAAEKPPGEKWGTSPGAEQEPAGAGGGTIPKNLKQKIDALKPAQKQELIKLL</sequence>
<feature type="region of interest" description="Disordered" evidence="1">
    <location>
        <begin position="123"/>
        <end position="164"/>
    </location>
</feature>
<feature type="compositionally biased region" description="Low complexity" evidence="1">
    <location>
        <begin position="123"/>
        <end position="138"/>
    </location>
</feature>
<evidence type="ECO:0000313" key="2">
    <source>
        <dbReference type="EMBL" id="SVA69094.1"/>
    </source>
</evidence>
<protein>
    <submittedName>
        <fullName evidence="2">Uncharacterized protein</fullName>
    </submittedName>
</protein>
<accession>A0A381XWD7</accession>
<reference evidence="2" key="1">
    <citation type="submission" date="2018-05" db="EMBL/GenBank/DDBJ databases">
        <authorList>
            <person name="Lanie J.A."/>
            <person name="Ng W.-L."/>
            <person name="Kazmierczak K.M."/>
            <person name="Andrzejewski T.M."/>
            <person name="Davidsen T.M."/>
            <person name="Wayne K.J."/>
            <person name="Tettelin H."/>
            <person name="Glass J.I."/>
            <person name="Rusch D."/>
            <person name="Podicherti R."/>
            <person name="Tsui H.-C.T."/>
            <person name="Winkler M.E."/>
        </authorList>
    </citation>
    <scope>NUCLEOTIDE SEQUENCE</scope>
</reference>
<gene>
    <name evidence="2" type="ORF">METZ01_LOCUS121948</name>
</gene>
<evidence type="ECO:0000256" key="1">
    <source>
        <dbReference type="SAM" id="MobiDB-lite"/>
    </source>
</evidence>
<dbReference type="EMBL" id="UINC01016624">
    <property type="protein sequence ID" value="SVA69094.1"/>
    <property type="molecule type" value="Genomic_DNA"/>
</dbReference>
<dbReference type="AlphaFoldDB" id="A0A381XWD7"/>